<dbReference type="CDD" id="cd06849">
    <property type="entry name" value="lipoyl_domain"/>
    <property type="match status" value="1"/>
</dbReference>
<evidence type="ECO:0000259" key="5">
    <source>
        <dbReference type="PROSITE" id="PS50968"/>
    </source>
</evidence>
<protein>
    <submittedName>
        <fullName evidence="7">Acetoin dehydrogenase dihydrolipoyllysine-residue acetyltransferase subunit</fullName>
    </submittedName>
</protein>
<dbReference type="PROSITE" id="PS50968">
    <property type="entry name" value="BIOTINYL_LIPOYL"/>
    <property type="match status" value="1"/>
</dbReference>
<comment type="cofactor">
    <cofactor evidence="1">
        <name>(R)-lipoate</name>
        <dbReference type="ChEBI" id="CHEBI:83088"/>
    </cofactor>
</comment>
<keyword evidence="7" id="KW-0808">Transferase</keyword>
<dbReference type="InterPro" id="IPR036625">
    <property type="entry name" value="E3-bd_dom_sf"/>
</dbReference>
<evidence type="ECO:0000313" key="8">
    <source>
        <dbReference type="Proteomes" id="UP000324065"/>
    </source>
</evidence>
<dbReference type="PANTHER" id="PTHR43689:SF8">
    <property type="entry name" value="ALPHA_BETA-HYDROLASES SUPERFAMILY PROTEIN"/>
    <property type="match status" value="1"/>
</dbReference>
<dbReference type="InterPro" id="IPR003016">
    <property type="entry name" value="2-oxoA_DH_lipoyl-BS"/>
</dbReference>
<feature type="compositionally biased region" description="Low complexity" evidence="4">
    <location>
        <begin position="103"/>
        <end position="113"/>
    </location>
</feature>
<feature type="region of interest" description="Disordered" evidence="4">
    <location>
        <begin position="79"/>
        <end position="124"/>
    </location>
</feature>
<dbReference type="AlphaFoldDB" id="A0A5M6IHQ5"/>
<gene>
    <name evidence="7" type="ORF">F1188_01555</name>
</gene>
<dbReference type="Gene3D" id="2.40.50.100">
    <property type="match status" value="1"/>
</dbReference>
<sequence length="459" mass="48082">MATDIRIGAAAGEYMESVVVVEWRVQPGDAVRQGDVVAVVETAKAATEVEAPCDGVVDRLFAQPGDEVDVKAALGRIGSGEAMDGEAMDGGESDRGPDSSVRAIDPAGDGTPAGDPPPSRPWATDRIIASPVARRIAGNVGVDLARITGTGRGGRIKRRDVEAAIRAVEGASPRADRFVGMDEGRPLAVYRSGPDVGAPVVLLHGFGADAMMWHAIEQTLAARHPVVRLDLPCHGRSPRIRIQGFRDLVRHISDALRSAVPGPVHLVGHSLGGAIGLALAEACPERVRSLTLIAPAGLGPDIDGTVLDGLCHASRVESLAPWLRRMVVEPSLITDAYVRAAMASRADPALRAAQTALADALFPDGTQSFTVVRALRSVVAPTRILWGRADDVIPWHHGLAASGDAALHLIPAVGHLPPLEAPDLVTRLIEAQITLTEGVSMSTMTTDSTHGPQWEATVG</sequence>
<keyword evidence="8" id="KW-1185">Reference proteome</keyword>
<dbReference type="InterPro" id="IPR011053">
    <property type="entry name" value="Single_hybrid_motif"/>
</dbReference>
<organism evidence="7 8">
    <name type="scientific">Roseospira marina</name>
    <dbReference type="NCBI Taxonomy" id="140057"/>
    <lineage>
        <taxon>Bacteria</taxon>
        <taxon>Pseudomonadati</taxon>
        <taxon>Pseudomonadota</taxon>
        <taxon>Alphaproteobacteria</taxon>
        <taxon>Rhodospirillales</taxon>
        <taxon>Rhodospirillaceae</taxon>
        <taxon>Roseospira</taxon>
    </lineage>
</organism>
<dbReference type="PRINTS" id="PR00111">
    <property type="entry name" value="ABHYDROLASE"/>
</dbReference>
<dbReference type="InterPro" id="IPR000073">
    <property type="entry name" value="AB_hydrolase_1"/>
</dbReference>
<reference evidence="7 8" key="1">
    <citation type="submission" date="2019-09" db="EMBL/GenBank/DDBJ databases">
        <title>Genome sequence of Roseospira marina, one of the more divergent members of the non-sulfur purple photosynthetic bacterial family, the Rhodospirillaceae.</title>
        <authorList>
            <person name="Meyer T."/>
            <person name="Kyndt J."/>
        </authorList>
    </citation>
    <scope>NUCLEOTIDE SEQUENCE [LARGE SCALE GENOMIC DNA]</scope>
    <source>
        <strain evidence="7 8">DSM 15113</strain>
    </source>
</reference>
<evidence type="ECO:0000256" key="3">
    <source>
        <dbReference type="ARBA" id="ARBA00022823"/>
    </source>
</evidence>
<dbReference type="PROSITE" id="PS51826">
    <property type="entry name" value="PSBD"/>
    <property type="match status" value="1"/>
</dbReference>
<dbReference type="Gene3D" id="3.40.50.1820">
    <property type="entry name" value="alpha/beta hydrolase"/>
    <property type="match status" value="1"/>
</dbReference>
<dbReference type="PANTHER" id="PTHR43689">
    <property type="entry name" value="HYDROLASE"/>
    <property type="match status" value="1"/>
</dbReference>
<evidence type="ECO:0000256" key="4">
    <source>
        <dbReference type="SAM" id="MobiDB-lite"/>
    </source>
</evidence>
<name>A0A5M6IHQ5_9PROT</name>
<dbReference type="RefSeq" id="WP_150060610.1">
    <property type="nucleotide sequence ID" value="NZ_JACHII010000001.1"/>
</dbReference>
<evidence type="ECO:0000256" key="2">
    <source>
        <dbReference type="ARBA" id="ARBA00007317"/>
    </source>
</evidence>
<dbReference type="InterPro" id="IPR004167">
    <property type="entry name" value="PSBD"/>
</dbReference>
<feature type="domain" description="Lipoyl-binding" evidence="5">
    <location>
        <begin position="2"/>
        <end position="78"/>
    </location>
</feature>
<dbReference type="NCBIfam" id="NF011457">
    <property type="entry name" value="PRK14875.1"/>
    <property type="match status" value="1"/>
</dbReference>
<dbReference type="Pfam" id="PF12697">
    <property type="entry name" value="Abhydrolase_6"/>
    <property type="match status" value="1"/>
</dbReference>
<dbReference type="Pfam" id="PF02817">
    <property type="entry name" value="E3_binding"/>
    <property type="match status" value="1"/>
</dbReference>
<dbReference type="OrthoDB" id="9804723at2"/>
<dbReference type="SUPFAM" id="SSF51230">
    <property type="entry name" value="Single hybrid motif"/>
    <property type="match status" value="1"/>
</dbReference>
<comment type="similarity">
    <text evidence="2">Belongs to the 2-oxoacid dehydrogenase family.</text>
</comment>
<comment type="caution">
    <text evidence="7">The sequence shown here is derived from an EMBL/GenBank/DDBJ whole genome shotgun (WGS) entry which is preliminary data.</text>
</comment>
<dbReference type="Proteomes" id="UP000324065">
    <property type="component" value="Unassembled WGS sequence"/>
</dbReference>
<evidence type="ECO:0000259" key="6">
    <source>
        <dbReference type="PROSITE" id="PS51826"/>
    </source>
</evidence>
<dbReference type="GO" id="GO:0016746">
    <property type="term" value="F:acyltransferase activity"/>
    <property type="evidence" value="ECO:0007669"/>
    <property type="project" value="InterPro"/>
</dbReference>
<dbReference type="InterPro" id="IPR029058">
    <property type="entry name" value="AB_hydrolase_fold"/>
</dbReference>
<dbReference type="SUPFAM" id="SSF53474">
    <property type="entry name" value="alpha/beta-Hydrolases"/>
    <property type="match status" value="1"/>
</dbReference>
<dbReference type="PROSITE" id="PS00189">
    <property type="entry name" value="LIPOYL"/>
    <property type="match status" value="1"/>
</dbReference>
<accession>A0A5M6IHQ5</accession>
<evidence type="ECO:0000256" key="1">
    <source>
        <dbReference type="ARBA" id="ARBA00001938"/>
    </source>
</evidence>
<feature type="domain" description="Peripheral subunit-binding (PSBD)" evidence="6">
    <location>
        <begin position="128"/>
        <end position="165"/>
    </location>
</feature>
<evidence type="ECO:0000313" key="7">
    <source>
        <dbReference type="EMBL" id="KAA5607477.1"/>
    </source>
</evidence>
<dbReference type="Pfam" id="PF00364">
    <property type="entry name" value="Biotin_lipoyl"/>
    <property type="match status" value="1"/>
</dbReference>
<dbReference type="EMBL" id="VWPJ01000001">
    <property type="protein sequence ID" value="KAA5607477.1"/>
    <property type="molecule type" value="Genomic_DNA"/>
</dbReference>
<dbReference type="Gene3D" id="4.10.320.10">
    <property type="entry name" value="E3-binding domain"/>
    <property type="match status" value="1"/>
</dbReference>
<keyword evidence="3" id="KW-0450">Lipoyl</keyword>
<dbReference type="InterPro" id="IPR000089">
    <property type="entry name" value="Biotin_lipoyl"/>
</dbReference>
<dbReference type="SUPFAM" id="SSF47005">
    <property type="entry name" value="Peripheral subunit-binding domain of 2-oxo acid dehydrogenase complex"/>
    <property type="match status" value="1"/>
</dbReference>
<proteinExistence type="inferred from homology"/>